<evidence type="ECO:0000259" key="1">
    <source>
        <dbReference type="Pfam" id="PF23222"/>
    </source>
</evidence>
<feature type="domain" description="PAR14-like first RRM" evidence="1">
    <location>
        <begin position="18"/>
        <end position="80"/>
    </location>
</feature>
<proteinExistence type="predicted"/>
<sequence length="298" mass="33212">MSATVMETESRDESKTVVVSGVPGVLTVSRMVDKLTIHFQSRRRSHGGDVEVVTYPTNMEGVAYVTFDKASDAENVVRKECAFVLQVFLYVSSAKVDLSVFGSDQASLIRSLRSAHRSLRFQPLPHRRKATIEGPFAAIEALREDLIRRASQLNATVSAPTATAGLRESPLNPRVISHHKFVSSVSCSDEMRIFILLSRWCINYECNCLCQIEIKGHAPRLSISSPHGKSPAFASHLKLLLPEHLPLVAPLATKYLHIYIYISAWLLVRSTNTSCNSLFSKFQSLSQFHHYSCLLQPV</sequence>
<dbReference type="Gene3D" id="3.30.70.330">
    <property type="match status" value="1"/>
</dbReference>
<dbReference type="PANTHER" id="PTHR15225:SF8">
    <property type="entry name" value="RNA-BINDING PROTEIN 43"/>
    <property type="match status" value="1"/>
</dbReference>
<accession>A0A3B4U7U8</accession>
<keyword evidence="3" id="KW-1185">Reference proteome</keyword>
<dbReference type="AlphaFoldDB" id="A0A3B4U7U8"/>
<evidence type="ECO:0000313" key="2">
    <source>
        <dbReference type="Ensembl" id="ENSSDUP00000014684.1"/>
    </source>
</evidence>
<reference evidence="2" key="2">
    <citation type="submission" date="2025-09" db="UniProtKB">
        <authorList>
            <consortium name="Ensembl"/>
        </authorList>
    </citation>
    <scope>IDENTIFICATION</scope>
</reference>
<organism evidence="2 3">
    <name type="scientific">Seriola dumerili</name>
    <name type="common">Greater amberjack</name>
    <name type="synonym">Caranx dumerili</name>
    <dbReference type="NCBI Taxonomy" id="41447"/>
    <lineage>
        <taxon>Eukaryota</taxon>
        <taxon>Metazoa</taxon>
        <taxon>Chordata</taxon>
        <taxon>Craniata</taxon>
        <taxon>Vertebrata</taxon>
        <taxon>Euteleostomi</taxon>
        <taxon>Actinopterygii</taxon>
        <taxon>Neopterygii</taxon>
        <taxon>Teleostei</taxon>
        <taxon>Neoteleostei</taxon>
        <taxon>Acanthomorphata</taxon>
        <taxon>Carangaria</taxon>
        <taxon>Carangiformes</taxon>
        <taxon>Carangidae</taxon>
        <taxon>Seriola</taxon>
    </lineage>
</organism>
<reference evidence="2" key="1">
    <citation type="submission" date="2025-08" db="UniProtKB">
        <authorList>
            <consortium name="Ensembl"/>
        </authorList>
    </citation>
    <scope>IDENTIFICATION</scope>
</reference>
<protein>
    <submittedName>
        <fullName evidence="2">RNA binding motif protein 43</fullName>
    </submittedName>
</protein>
<dbReference type="InterPro" id="IPR012677">
    <property type="entry name" value="Nucleotide-bd_a/b_plait_sf"/>
</dbReference>
<dbReference type="Pfam" id="PF23222">
    <property type="entry name" value="RRM_PARP14_1"/>
    <property type="match status" value="1"/>
</dbReference>
<dbReference type="PANTHER" id="PTHR15225">
    <property type="entry name" value="INTERFERON-INDUCED PROTEIN 35/NMI N-MYC/STAT INTERACTING PROTEIN"/>
    <property type="match status" value="1"/>
</dbReference>
<dbReference type="Ensembl" id="ENSSDUT00000014966.1">
    <property type="protein sequence ID" value="ENSSDUP00000014684.1"/>
    <property type="gene ID" value="ENSSDUG00000010730.1"/>
</dbReference>
<name>A0A3B4U7U8_SERDU</name>
<dbReference type="GeneTree" id="ENSGT01140000282607"/>
<dbReference type="Proteomes" id="UP000261420">
    <property type="component" value="Unplaced"/>
</dbReference>
<dbReference type="InterPro" id="IPR057051">
    <property type="entry name" value="PARP14_RPM_1"/>
</dbReference>
<evidence type="ECO:0000313" key="3">
    <source>
        <dbReference type="Proteomes" id="UP000261420"/>
    </source>
</evidence>